<proteinExistence type="predicted"/>
<dbReference type="EMBL" id="CADCXU010029006">
    <property type="protein sequence ID" value="CAB0015396.1"/>
    <property type="molecule type" value="Genomic_DNA"/>
</dbReference>
<accession>A0A6H5HM08</accession>
<sequence>MVYHQCSQVAELQTKHCSFTLFVDKVQGSSSCYAFSNYATHTDYPPDNLRWVIMAAGAKRDHVPGLAPALLPARACISTLTLRT</sequence>
<feature type="non-terminal residue" evidence="1">
    <location>
        <position position="84"/>
    </location>
</feature>
<evidence type="ECO:0000313" key="2">
    <source>
        <dbReference type="Proteomes" id="UP000479000"/>
    </source>
</evidence>
<organism evidence="1 2">
    <name type="scientific">Nesidiocoris tenuis</name>
    <dbReference type="NCBI Taxonomy" id="355587"/>
    <lineage>
        <taxon>Eukaryota</taxon>
        <taxon>Metazoa</taxon>
        <taxon>Ecdysozoa</taxon>
        <taxon>Arthropoda</taxon>
        <taxon>Hexapoda</taxon>
        <taxon>Insecta</taxon>
        <taxon>Pterygota</taxon>
        <taxon>Neoptera</taxon>
        <taxon>Paraneoptera</taxon>
        <taxon>Hemiptera</taxon>
        <taxon>Heteroptera</taxon>
        <taxon>Panheteroptera</taxon>
        <taxon>Cimicomorpha</taxon>
        <taxon>Miridae</taxon>
        <taxon>Dicyphina</taxon>
        <taxon>Nesidiocoris</taxon>
    </lineage>
</organism>
<gene>
    <name evidence="1" type="ORF">NTEN_LOCUS19737</name>
</gene>
<reference evidence="1 2" key="1">
    <citation type="submission" date="2020-02" db="EMBL/GenBank/DDBJ databases">
        <authorList>
            <person name="Ferguson B K."/>
        </authorList>
    </citation>
    <scope>NUCLEOTIDE SEQUENCE [LARGE SCALE GENOMIC DNA]</scope>
</reference>
<evidence type="ECO:0000313" key="1">
    <source>
        <dbReference type="EMBL" id="CAB0015396.1"/>
    </source>
</evidence>
<keyword evidence="2" id="KW-1185">Reference proteome</keyword>
<dbReference type="AlphaFoldDB" id="A0A6H5HM08"/>
<name>A0A6H5HM08_9HEMI</name>
<dbReference type="Proteomes" id="UP000479000">
    <property type="component" value="Unassembled WGS sequence"/>
</dbReference>
<protein>
    <submittedName>
        <fullName evidence="1">Uncharacterized protein</fullName>
    </submittedName>
</protein>